<evidence type="ECO:0000313" key="6">
    <source>
        <dbReference type="Proteomes" id="UP000261480"/>
    </source>
</evidence>
<evidence type="ECO:0000256" key="2">
    <source>
        <dbReference type="ARBA" id="ARBA00022823"/>
    </source>
</evidence>
<accession>A0A3B3WUE8</accession>
<proteinExistence type="inferred from homology"/>
<dbReference type="GO" id="GO:0006099">
    <property type="term" value="P:tricarboxylic acid cycle"/>
    <property type="evidence" value="ECO:0007669"/>
    <property type="project" value="TreeGrafter"/>
</dbReference>
<dbReference type="GO" id="GO:0004149">
    <property type="term" value="F:dihydrolipoyllysine-residue succinyltransferase activity"/>
    <property type="evidence" value="ECO:0007669"/>
    <property type="project" value="TreeGrafter"/>
</dbReference>
<reference evidence="5" key="2">
    <citation type="submission" date="2025-09" db="UniProtKB">
        <authorList>
            <consortium name="Ensembl"/>
        </authorList>
    </citation>
    <scope>IDENTIFICATION</scope>
</reference>
<keyword evidence="6" id="KW-1185">Reference proteome</keyword>
<dbReference type="Proteomes" id="UP000261480">
    <property type="component" value="Unplaced"/>
</dbReference>
<dbReference type="GO" id="GO:0005739">
    <property type="term" value="C:mitochondrion"/>
    <property type="evidence" value="ECO:0007669"/>
    <property type="project" value="TreeGrafter"/>
</dbReference>
<dbReference type="CDD" id="cd06849">
    <property type="entry name" value="lipoyl_domain"/>
    <property type="match status" value="1"/>
</dbReference>
<sequence>MLSRSPCVYRTLSRSLSAASQVSNLGIQQSLSGHSICSQFVYRESQLRRYLAPSNAFLCRYFRTSAVSNDELVTVNTPPFAESVTEGDVRWEKAVGDSVADDEVVCEVETDKTSIQVPTRGRVEAGTPLFRLQKGAAPAAKAAPSAATEDIPPQPSISAPPPAPPPPGDY</sequence>
<comment type="similarity">
    <text evidence="1">Belongs to the 2-oxoacid dehydrogenase family.</text>
</comment>
<name>A0A3B3WUE8_9TELE</name>
<evidence type="ECO:0000313" key="5">
    <source>
        <dbReference type="Ensembl" id="ENSPMEP00000006398.1"/>
    </source>
</evidence>
<dbReference type="InterPro" id="IPR000089">
    <property type="entry name" value="Biotin_lipoyl"/>
</dbReference>
<feature type="region of interest" description="Disordered" evidence="3">
    <location>
        <begin position="134"/>
        <end position="170"/>
    </location>
</feature>
<dbReference type="Gene3D" id="2.40.50.100">
    <property type="match status" value="1"/>
</dbReference>
<feature type="domain" description="Lipoyl-binding" evidence="4">
    <location>
        <begin position="74"/>
        <end position="119"/>
    </location>
</feature>
<evidence type="ECO:0000256" key="1">
    <source>
        <dbReference type="ARBA" id="ARBA00007317"/>
    </source>
</evidence>
<keyword evidence="2" id="KW-0450">Lipoyl</keyword>
<dbReference type="InterPro" id="IPR011053">
    <property type="entry name" value="Single_hybrid_motif"/>
</dbReference>
<dbReference type="AlphaFoldDB" id="A0A3B3WUE8"/>
<dbReference type="Pfam" id="PF00364">
    <property type="entry name" value="Biotin_lipoyl"/>
    <property type="match status" value="1"/>
</dbReference>
<feature type="compositionally biased region" description="Pro residues" evidence="3">
    <location>
        <begin position="152"/>
        <end position="170"/>
    </location>
</feature>
<dbReference type="PANTHER" id="PTHR43416">
    <property type="entry name" value="DIHYDROLIPOYLLYSINE-RESIDUE SUCCINYLTRANSFERASE COMPONENT OF 2-OXOGLUTARATE DEHYDROGENASE COMPLEX, MITOCHONDRIAL-RELATED"/>
    <property type="match status" value="1"/>
</dbReference>
<dbReference type="STRING" id="48701.ENSPMEP00000006398"/>
<dbReference type="PANTHER" id="PTHR43416:SF5">
    <property type="entry name" value="DIHYDROLIPOYLLYSINE-RESIDUE SUCCINYLTRANSFERASE COMPONENT OF 2-OXOGLUTARATE DEHYDROGENASE COMPLEX, MITOCHONDRIAL"/>
    <property type="match status" value="1"/>
</dbReference>
<feature type="compositionally biased region" description="Low complexity" evidence="3">
    <location>
        <begin position="136"/>
        <end position="147"/>
    </location>
</feature>
<dbReference type="InterPro" id="IPR050537">
    <property type="entry name" value="2-oxoacid_dehydrogenase"/>
</dbReference>
<evidence type="ECO:0000256" key="3">
    <source>
        <dbReference type="SAM" id="MobiDB-lite"/>
    </source>
</evidence>
<reference evidence="5" key="1">
    <citation type="submission" date="2025-08" db="UniProtKB">
        <authorList>
            <consortium name="Ensembl"/>
        </authorList>
    </citation>
    <scope>IDENTIFICATION</scope>
</reference>
<dbReference type="SUPFAM" id="SSF51230">
    <property type="entry name" value="Single hybrid motif"/>
    <property type="match status" value="1"/>
</dbReference>
<protein>
    <recommendedName>
        <fullName evidence="4">Lipoyl-binding domain-containing protein</fullName>
    </recommendedName>
</protein>
<dbReference type="Ensembl" id="ENSPMET00000005886.1">
    <property type="protein sequence ID" value="ENSPMEP00000006398.1"/>
    <property type="gene ID" value="ENSPMEG00000007892.1"/>
</dbReference>
<organism evidence="5 6">
    <name type="scientific">Poecilia mexicana</name>
    <dbReference type="NCBI Taxonomy" id="48701"/>
    <lineage>
        <taxon>Eukaryota</taxon>
        <taxon>Metazoa</taxon>
        <taxon>Chordata</taxon>
        <taxon>Craniata</taxon>
        <taxon>Vertebrata</taxon>
        <taxon>Euteleostomi</taxon>
        <taxon>Actinopterygii</taxon>
        <taxon>Neopterygii</taxon>
        <taxon>Teleostei</taxon>
        <taxon>Neoteleostei</taxon>
        <taxon>Acanthomorphata</taxon>
        <taxon>Ovalentaria</taxon>
        <taxon>Atherinomorphae</taxon>
        <taxon>Cyprinodontiformes</taxon>
        <taxon>Poeciliidae</taxon>
        <taxon>Poeciliinae</taxon>
        <taxon>Poecilia</taxon>
    </lineage>
</organism>
<evidence type="ECO:0000259" key="4">
    <source>
        <dbReference type="Pfam" id="PF00364"/>
    </source>
</evidence>